<organism evidence="9 10">
    <name type="scientific">Chinchilla lanigera</name>
    <name type="common">Long-tailed chinchilla</name>
    <name type="synonym">Chinchilla villidera</name>
    <dbReference type="NCBI Taxonomy" id="34839"/>
    <lineage>
        <taxon>Eukaryota</taxon>
        <taxon>Metazoa</taxon>
        <taxon>Chordata</taxon>
        <taxon>Craniata</taxon>
        <taxon>Vertebrata</taxon>
        <taxon>Euteleostomi</taxon>
        <taxon>Mammalia</taxon>
        <taxon>Eutheria</taxon>
        <taxon>Euarchontoglires</taxon>
        <taxon>Glires</taxon>
        <taxon>Rodentia</taxon>
        <taxon>Hystricomorpha</taxon>
        <taxon>Chinchillidae</taxon>
        <taxon>Chinchilla</taxon>
    </lineage>
</organism>
<evidence type="ECO:0000313" key="9">
    <source>
        <dbReference type="Ensembl" id="ENSCLAP00000022624.1"/>
    </source>
</evidence>
<keyword evidence="4 7" id="KW-0812">Transmembrane</keyword>
<feature type="repeat" description="Solcar" evidence="7">
    <location>
        <begin position="98"/>
        <end position="186"/>
    </location>
</feature>
<protein>
    <submittedName>
        <fullName evidence="9">Solute carrier family 25 member 16</fullName>
    </submittedName>
</protein>
<reference evidence="9" key="1">
    <citation type="submission" date="2025-08" db="UniProtKB">
        <authorList>
            <consortium name="Ensembl"/>
        </authorList>
    </citation>
    <scope>IDENTIFICATION</scope>
</reference>
<evidence type="ECO:0000256" key="6">
    <source>
        <dbReference type="ARBA" id="ARBA00023136"/>
    </source>
</evidence>
<gene>
    <name evidence="9" type="primary">SLC25A16</name>
</gene>
<evidence type="ECO:0000256" key="8">
    <source>
        <dbReference type="RuleBase" id="RU000488"/>
    </source>
</evidence>
<evidence type="ECO:0000256" key="3">
    <source>
        <dbReference type="ARBA" id="ARBA00022448"/>
    </source>
</evidence>
<dbReference type="OMA" id="YKMSVPK"/>
<evidence type="ECO:0000256" key="2">
    <source>
        <dbReference type="ARBA" id="ARBA00006375"/>
    </source>
</evidence>
<proteinExistence type="inferred from homology"/>
<dbReference type="Ensembl" id="ENSCLAT00000022832.1">
    <property type="protein sequence ID" value="ENSCLAP00000022624.1"/>
    <property type="gene ID" value="ENSCLAG00000015512.1"/>
</dbReference>
<evidence type="ECO:0000256" key="1">
    <source>
        <dbReference type="ARBA" id="ARBA00004141"/>
    </source>
</evidence>
<sequence>TWPLVAAAAALAAADPPPTMPQAAGVGGSTARRDFYWLRSFLAGGVFSALCAVPRKEGYLGLYKGNGAMMIRIFPYGAIQFMAFEQYKMLITTKLGISGHVHRLMAGSLAGMTAVICTYPLDVVRVRLAFQVKGEHTYTGIIHAFKTIYAKEGGFLGFYRGLMPTILGMAPYAGVSFFTFGTLKSVGLAHAPTLLGRPSSDNPNVLVLKTHINLLCGGVAGAIAQTISYPFDVTRRRMQLGTVLPEFEKCLTMRETMKYVYGHHGIRKGLYRGLSLNYIRCVPSQAVAFTTYELMKQFFHLN</sequence>
<name>A0A8C2VYR1_CHILA</name>
<evidence type="ECO:0000256" key="7">
    <source>
        <dbReference type="PROSITE-ProRule" id="PRU00282"/>
    </source>
</evidence>
<dbReference type="PRINTS" id="PR00926">
    <property type="entry name" value="MITOCARRIER"/>
</dbReference>
<keyword evidence="3 8" id="KW-0813">Transport</keyword>
<dbReference type="Proteomes" id="UP000694398">
    <property type="component" value="Unassembled WGS sequence"/>
</dbReference>
<dbReference type="Gene3D" id="1.50.40.10">
    <property type="entry name" value="Mitochondrial carrier domain"/>
    <property type="match status" value="1"/>
</dbReference>
<dbReference type="InterPro" id="IPR002067">
    <property type="entry name" value="MCP"/>
</dbReference>
<dbReference type="InterPro" id="IPR023395">
    <property type="entry name" value="MCP_dom_sf"/>
</dbReference>
<dbReference type="GO" id="GO:0055085">
    <property type="term" value="P:transmembrane transport"/>
    <property type="evidence" value="ECO:0007669"/>
    <property type="project" value="InterPro"/>
</dbReference>
<dbReference type="PANTHER" id="PTHR24089">
    <property type="entry name" value="SOLUTE CARRIER FAMILY 25"/>
    <property type="match status" value="1"/>
</dbReference>
<dbReference type="Pfam" id="PF00153">
    <property type="entry name" value="Mito_carr"/>
    <property type="match status" value="3"/>
</dbReference>
<dbReference type="PROSITE" id="PS50920">
    <property type="entry name" value="SOLCAR"/>
    <property type="match status" value="3"/>
</dbReference>
<feature type="repeat" description="Solcar" evidence="7">
    <location>
        <begin position="19"/>
        <end position="90"/>
    </location>
</feature>
<comment type="similarity">
    <text evidence="2 8">Belongs to the mitochondrial carrier (TC 2.A.29) family.</text>
</comment>
<evidence type="ECO:0000256" key="5">
    <source>
        <dbReference type="ARBA" id="ARBA00022737"/>
    </source>
</evidence>
<keyword evidence="5" id="KW-0677">Repeat</keyword>
<dbReference type="SUPFAM" id="SSF103506">
    <property type="entry name" value="Mitochondrial carrier"/>
    <property type="match status" value="1"/>
</dbReference>
<dbReference type="AlphaFoldDB" id="A0A8C2VYR1"/>
<dbReference type="InterPro" id="IPR018108">
    <property type="entry name" value="MCP_transmembrane"/>
</dbReference>
<keyword evidence="10" id="KW-1185">Reference proteome</keyword>
<dbReference type="GO" id="GO:0005739">
    <property type="term" value="C:mitochondrion"/>
    <property type="evidence" value="ECO:0007669"/>
    <property type="project" value="Ensembl"/>
</dbReference>
<reference evidence="9" key="2">
    <citation type="submission" date="2025-09" db="UniProtKB">
        <authorList>
            <consortium name="Ensembl"/>
        </authorList>
    </citation>
    <scope>IDENTIFICATION</scope>
</reference>
<dbReference type="GO" id="GO:0016020">
    <property type="term" value="C:membrane"/>
    <property type="evidence" value="ECO:0007669"/>
    <property type="project" value="UniProtKB-SubCell"/>
</dbReference>
<comment type="subcellular location">
    <subcellularLocation>
        <location evidence="1">Membrane</location>
        <topology evidence="1">Multi-pass membrane protein</topology>
    </subcellularLocation>
</comment>
<evidence type="ECO:0000256" key="4">
    <source>
        <dbReference type="ARBA" id="ARBA00022692"/>
    </source>
</evidence>
<evidence type="ECO:0000313" key="10">
    <source>
        <dbReference type="Proteomes" id="UP000694398"/>
    </source>
</evidence>
<accession>A0A8C2VYR1</accession>
<keyword evidence="6 7" id="KW-0472">Membrane</keyword>
<dbReference type="GeneTree" id="ENSGT00940000157520"/>
<feature type="repeat" description="Solcar" evidence="7">
    <location>
        <begin position="208"/>
        <end position="298"/>
    </location>
</feature>